<dbReference type="Gene3D" id="3.40.50.2300">
    <property type="match status" value="1"/>
</dbReference>
<feature type="domain" description="Response regulatory" evidence="3">
    <location>
        <begin position="4"/>
        <end position="114"/>
    </location>
</feature>
<evidence type="ECO:0000259" key="3">
    <source>
        <dbReference type="PROSITE" id="PS50110"/>
    </source>
</evidence>
<dbReference type="PROSITE" id="PS50110">
    <property type="entry name" value="RESPONSE_REGULATORY"/>
    <property type="match status" value="1"/>
</dbReference>
<keyword evidence="5" id="KW-1185">Reference proteome</keyword>
<dbReference type="InterPro" id="IPR001789">
    <property type="entry name" value="Sig_transdc_resp-reg_receiver"/>
</dbReference>
<dbReference type="InterPro" id="IPR011006">
    <property type="entry name" value="CheY-like_superfamily"/>
</dbReference>
<organism evidence="4 5">
    <name type="scientific">Luteimonas aestuarii</name>
    <dbReference type="NCBI Taxonomy" id="453837"/>
    <lineage>
        <taxon>Bacteria</taxon>
        <taxon>Pseudomonadati</taxon>
        <taxon>Pseudomonadota</taxon>
        <taxon>Gammaproteobacteria</taxon>
        <taxon>Lysobacterales</taxon>
        <taxon>Lysobacteraceae</taxon>
        <taxon>Luteimonas</taxon>
    </lineage>
</organism>
<reference evidence="4 5" key="1">
    <citation type="submission" date="2019-03" db="EMBL/GenBank/DDBJ databases">
        <title>Luteimonas zhaokaii sp.nov., isolated from the rectal contents of Plateau pika in Yushu, Qinghai Province, China.</title>
        <authorList>
            <person name="Zhang G."/>
        </authorList>
    </citation>
    <scope>NUCLEOTIDE SEQUENCE [LARGE SCALE GENOMIC DNA]</scope>
    <source>
        <strain evidence="4 5">B9</strain>
    </source>
</reference>
<dbReference type="SMART" id="SM00448">
    <property type="entry name" value="REC"/>
    <property type="match status" value="1"/>
</dbReference>
<dbReference type="AlphaFoldDB" id="A0A4R5TXX1"/>
<dbReference type="PANTHER" id="PTHR44591">
    <property type="entry name" value="STRESS RESPONSE REGULATOR PROTEIN 1"/>
    <property type="match status" value="1"/>
</dbReference>
<sequence>MARRVLIVEDESLLVMVLEDLLPELGYDVVATANSVATSLDALDAHAVDLAILDINLAGEASFPIADALAARGTPFLFATGYGSSVVPARHDKAPLVQKPYGRRELEKALRTLSEREDVPQSD</sequence>
<feature type="modified residue" description="4-aspartylphosphate" evidence="2">
    <location>
        <position position="54"/>
    </location>
</feature>
<evidence type="ECO:0000256" key="1">
    <source>
        <dbReference type="ARBA" id="ARBA00022553"/>
    </source>
</evidence>
<dbReference type="Proteomes" id="UP000294796">
    <property type="component" value="Unassembled WGS sequence"/>
</dbReference>
<dbReference type="SUPFAM" id="SSF52172">
    <property type="entry name" value="CheY-like"/>
    <property type="match status" value="1"/>
</dbReference>
<dbReference type="OrthoDB" id="582170at2"/>
<keyword evidence="1 2" id="KW-0597">Phosphoprotein</keyword>
<dbReference type="RefSeq" id="WP_133321023.1">
    <property type="nucleotide sequence ID" value="NZ_SMTF01000003.1"/>
</dbReference>
<evidence type="ECO:0000313" key="5">
    <source>
        <dbReference type="Proteomes" id="UP000294796"/>
    </source>
</evidence>
<evidence type="ECO:0000313" key="4">
    <source>
        <dbReference type="EMBL" id="TDK25991.1"/>
    </source>
</evidence>
<dbReference type="PANTHER" id="PTHR44591:SF24">
    <property type="entry name" value="PROTEIN-GLUTAMATE METHYLESTERASE_PROTEIN-GLUTAMINE GLUTAMINASE 1"/>
    <property type="match status" value="1"/>
</dbReference>
<protein>
    <submittedName>
        <fullName evidence="4">Response regulator</fullName>
    </submittedName>
</protein>
<dbReference type="EMBL" id="SMTF01000003">
    <property type="protein sequence ID" value="TDK25991.1"/>
    <property type="molecule type" value="Genomic_DNA"/>
</dbReference>
<dbReference type="InterPro" id="IPR050595">
    <property type="entry name" value="Bact_response_regulator"/>
</dbReference>
<dbReference type="Pfam" id="PF00072">
    <property type="entry name" value="Response_reg"/>
    <property type="match status" value="1"/>
</dbReference>
<dbReference type="GO" id="GO:0000160">
    <property type="term" value="P:phosphorelay signal transduction system"/>
    <property type="evidence" value="ECO:0007669"/>
    <property type="project" value="InterPro"/>
</dbReference>
<gene>
    <name evidence="4" type="ORF">E2F46_05130</name>
</gene>
<accession>A0A4R5TXX1</accession>
<name>A0A4R5TXX1_9GAMM</name>
<proteinExistence type="predicted"/>
<comment type="caution">
    <text evidence="4">The sequence shown here is derived from an EMBL/GenBank/DDBJ whole genome shotgun (WGS) entry which is preliminary data.</text>
</comment>
<evidence type="ECO:0000256" key="2">
    <source>
        <dbReference type="PROSITE-ProRule" id="PRU00169"/>
    </source>
</evidence>